<dbReference type="GO" id="GO:0016491">
    <property type="term" value="F:oxidoreductase activity"/>
    <property type="evidence" value="ECO:0007669"/>
    <property type="project" value="UniProtKB-KW"/>
</dbReference>
<dbReference type="SUPFAM" id="SSF55347">
    <property type="entry name" value="Glyceraldehyde-3-phosphate dehydrogenase-like, C-terminal domain"/>
    <property type="match status" value="1"/>
</dbReference>
<feature type="signal peptide" evidence="3">
    <location>
        <begin position="1"/>
        <end position="19"/>
    </location>
</feature>
<feature type="chain" id="PRO_5037136013" description="Gfo/Idh/MocA family oxidoreductase" evidence="3">
    <location>
        <begin position="20"/>
        <end position="369"/>
    </location>
</feature>
<dbReference type="Proteomes" id="UP000631300">
    <property type="component" value="Unassembled WGS sequence"/>
</dbReference>
<dbReference type="GO" id="GO:0000166">
    <property type="term" value="F:nucleotide binding"/>
    <property type="evidence" value="ECO:0007669"/>
    <property type="project" value="InterPro"/>
</dbReference>
<evidence type="ECO:0000313" key="6">
    <source>
        <dbReference type="EMBL" id="GGW90476.1"/>
    </source>
</evidence>
<keyword evidence="7" id="KW-1185">Reference proteome</keyword>
<protein>
    <recommendedName>
        <fullName evidence="8">Gfo/Idh/MocA family oxidoreductase</fullName>
    </recommendedName>
</protein>
<gene>
    <name evidence="6" type="ORF">GCM10007391_25870</name>
</gene>
<keyword evidence="1 3" id="KW-0732">Signal</keyword>
<proteinExistence type="predicted"/>
<dbReference type="Pfam" id="PF22725">
    <property type="entry name" value="GFO_IDH_MocA_C3"/>
    <property type="match status" value="1"/>
</dbReference>
<dbReference type="SUPFAM" id="SSF51735">
    <property type="entry name" value="NAD(P)-binding Rossmann-fold domains"/>
    <property type="match status" value="1"/>
</dbReference>
<evidence type="ECO:0008006" key="8">
    <source>
        <dbReference type="Google" id="ProtNLM"/>
    </source>
</evidence>
<evidence type="ECO:0000256" key="2">
    <source>
        <dbReference type="ARBA" id="ARBA00023002"/>
    </source>
</evidence>
<dbReference type="InterPro" id="IPR000683">
    <property type="entry name" value="Gfo/Idh/MocA-like_OxRdtase_N"/>
</dbReference>
<sequence length="369" mass="41131">MKWVLCVVATLVMWGQAMAADKLRIGVAGLTHTHVHWIFESEKRGDIEIVGIAESNRALAKRYSEQHGYSIDKVYPSLEAMLDATEPDAVTAFGSIREHLEVVQAAAPKGIHVMVEKPLAINLEHAQQMASLANKHDIHLLTNYETTWYPTNHKVKQVLTADAVGPMRKVIVRDGHKGPVKLGINEEFLDWLLDPAENGGGAIMDFGCYGVNLMTWLTNGQLPDSVTAITQQLQPGNHPLVDDEATIILTYPDKQAVIQASWNWPIGRKDMEVYGETGVLYADNRHTYRKRVAEGYDDFAQTTKTLSERPYPYDDPFSYFKAVIDGSITPEPYALSSLENNMLVMRILDAARLSASSGKQITLEKNQVQ</sequence>
<feature type="domain" description="Gfo/Idh/MocA-like oxidoreductase N-terminal" evidence="4">
    <location>
        <begin position="24"/>
        <end position="141"/>
    </location>
</feature>
<dbReference type="InterPro" id="IPR050463">
    <property type="entry name" value="Gfo/Idh/MocA_oxidrdct_glycsds"/>
</dbReference>
<dbReference type="RefSeq" id="WP_229805141.1">
    <property type="nucleotide sequence ID" value="NZ_BMXP01000007.1"/>
</dbReference>
<dbReference type="EMBL" id="BMXP01000007">
    <property type="protein sequence ID" value="GGW90476.1"/>
    <property type="molecule type" value="Genomic_DNA"/>
</dbReference>
<dbReference type="Gene3D" id="3.30.360.10">
    <property type="entry name" value="Dihydrodipicolinate Reductase, domain 2"/>
    <property type="match status" value="1"/>
</dbReference>
<dbReference type="InterPro" id="IPR036291">
    <property type="entry name" value="NAD(P)-bd_dom_sf"/>
</dbReference>
<dbReference type="PANTHER" id="PTHR43818:SF11">
    <property type="entry name" value="BCDNA.GH03377"/>
    <property type="match status" value="1"/>
</dbReference>
<evidence type="ECO:0000259" key="4">
    <source>
        <dbReference type="Pfam" id="PF01408"/>
    </source>
</evidence>
<feature type="domain" description="GFO/IDH/MocA-like oxidoreductase" evidence="5">
    <location>
        <begin position="154"/>
        <end position="280"/>
    </location>
</feature>
<dbReference type="Gene3D" id="3.40.50.720">
    <property type="entry name" value="NAD(P)-binding Rossmann-like Domain"/>
    <property type="match status" value="1"/>
</dbReference>
<evidence type="ECO:0000259" key="5">
    <source>
        <dbReference type="Pfam" id="PF22725"/>
    </source>
</evidence>
<comment type="caution">
    <text evidence="6">The sequence shown here is derived from an EMBL/GenBank/DDBJ whole genome shotgun (WGS) entry which is preliminary data.</text>
</comment>
<dbReference type="PANTHER" id="PTHR43818">
    <property type="entry name" value="BCDNA.GH03377"/>
    <property type="match status" value="1"/>
</dbReference>
<evidence type="ECO:0000313" key="7">
    <source>
        <dbReference type="Proteomes" id="UP000631300"/>
    </source>
</evidence>
<dbReference type="InterPro" id="IPR055170">
    <property type="entry name" value="GFO_IDH_MocA-like_dom"/>
</dbReference>
<evidence type="ECO:0000256" key="1">
    <source>
        <dbReference type="ARBA" id="ARBA00022729"/>
    </source>
</evidence>
<dbReference type="AlphaFoldDB" id="A0A918JMX8"/>
<reference evidence="6" key="2">
    <citation type="submission" date="2020-09" db="EMBL/GenBank/DDBJ databases">
        <authorList>
            <person name="Sun Q."/>
            <person name="Kim S."/>
        </authorList>
    </citation>
    <scope>NUCLEOTIDE SEQUENCE</scope>
    <source>
        <strain evidence="6">KCTC 22164</strain>
    </source>
</reference>
<keyword evidence="2" id="KW-0560">Oxidoreductase</keyword>
<dbReference type="Pfam" id="PF01408">
    <property type="entry name" value="GFO_IDH_MocA"/>
    <property type="match status" value="1"/>
</dbReference>
<organism evidence="6 7">
    <name type="scientific">Alteromonas halophila</name>
    <dbReference type="NCBI Taxonomy" id="516698"/>
    <lineage>
        <taxon>Bacteria</taxon>
        <taxon>Pseudomonadati</taxon>
        <taxon>Pseudomonadota</taxon>
        <taxon>Gammaproteobacteria</taxon>
        <taxon>Alteromonadales</taxon>
        <taxon>Alteromonadaceae</taxon>
        <taxon>Alteromonas/Salinimonas group</taxon>
        <taxon>Alteromonas</taxon>
    </lineage>
</organism>
<accession>A0A918JMX8</accession>
<name>A0A918JMX8_9ALTE</name>
<reference evidence="6" key="1">
    <citation type="journal article" date="2014" name="Int. J. Syst. Evol. Microbiol.">
        <title>Complete genome sequence of Corynebacterium casei LMG S-19264T (=DSM 44701T), isolated from a smear-ripened cheese.</title>
        <authorList>
            <consortium name="US DOE Joint Genome Institute (JGI-PGF)"/>
            <person name="Walter F."/>
            <person name="Albersmeier A."/>
            <person name="Kalinowski J."/>
            <person name="Ruckert C."/>
        </authorList>
    </citation>
    <scope>NUCLEOTIDE SEQUENCE</scope>
    <source>
        <strain evidence="6">KCTC 22164</strain>
    </source>
</reference>
<evidence type="ECO:0000256" key="3">
    <source>
        <dbReference type="SAM" id="SignalP"/>
    </source>
</evidence>